<dbReference type="EMBL" id="SJCY01000003">
    <property type="protein sequence ID" value="TDG36821.1"/>
    <property type="molecule type" value="Genomic_DNA"/>
</dbReference>
<evidence type="ECO:0000313" key="4">
    <source>
        <dbReference type="Proteomes" id="UP000295668"/>
    </source>
</evidence>
<organism evidence="3 4">
    <name type="scientific">Pedobacter changchengzhani</name>
    <dbReference type="NCBI Taxonomy" id="2529274"/>
    <lineage>
        <taxon>Bacteria</taxon>
        <taxon>Pseudomonadati</taxon>
        <taxon>Bacteroidota</taxon>
        <taxon>Sphingobacteriia</taxon>
        <taxon>Sphingobacteriales</taxon>
        <taxon>Sphingobacteriaceae</taxon>
        <taxon>Pedobacter</taxon>
    </lineage>
</organism>
<gene>
    <name evidence="3" type="ORF">EZJ43_05935</name>
</gene>
<dbReference type="OrthoDB" id="794676at2"/>
<reference evidence="3 4" key="1">
    <citation type="submission" date="2019-02" db="EMBL/GenBank/DDBJ databases">
        <title>Pedobacter sp. nov., a novel speices isolated from soil of pinguins habitat in Antarcitica.</title>
        <authorList>
            <person name="He R.-H."/>
        </authorList>
    </citation>
    <scope>NUCLEOTIDE SEQUENCE [LARGE SCALE GENOMIC DNA]</scope>
    <source>
        <strain evidence="3 4">E01020</strain>
    </source>
</reference>
<keyword evidence="1" id="KW-0732">Signal</keyword>
<dbReference type="Gene3D" id="3.30.530.80">
    <property type="match status" value="1"/>
</dbReference>
<dbReference type="InterPro" id="IPR027823">
    <property type="entry name" value="DUF4468"/>
</dbReference>
<name>A0A4R5MM73_9SPHI</name>
<feature type="domain" description="DUF4468" evidence="2">
    <location>
        <begin position="33"/>
        <end position="117"/>
    </location>
</feature>
<feature type="chain" id="PRO_5020913695" evidence="1">
    <location>
        <begin position="19"/>
        <end position="192"/>
    </location>
</feature>
<comment type="caution">
    <text evidence="3">The sequence shown here is derived from an EMBL/GenBank/DDBJ whole genome shotgun (WGS) entry which is preliminary data.</text>
</comment>
<evidence type="ECO:0000313" key="3">
    <source>
        <dbReference type="EMBL" id="TDG36821.1"/>
    </source>
</evidence>
<dbReference type="AlphaFoldDB" id="A0A4R5MM73"/>
<keyword evidence="4" id="KW-1185">Reference proteome</keyword>
<evidence type="ECO:0000256" key="1">
    <source>
        <dbReference type="SAM" id="SignalP"/>
    </source>
</evidence>
<sequence>MKYFAVLFLFFFSLKLCAQQKQFSLNEDGKYVFYEVVDVKTISKDILMARAKVFINKLDKEVVKNHVLTDTSIFAKGKFVIDKTVLIAGHPSGEVSYNLTFEARNGKYRFWLTDFEYIPYQRNRYGNYVATTKIGTPLEKSTSKLNMGEWKANVSAAYNKVEKLSADFKEFLSRNPIVNPLENNKTKVNDKW</sequence>
<dbReference type="Proteomes" id="UP000295668">
    <property type="component" value="Unassembled WGS sequence"/>
</dbReference>
<dbReference type="RefSeq" id="WP_133261767.1">
    <property type="nucleotide sequence ID" value="NZ_SJCY01000003.1"/>
</dbReference>
<accession>A0A4R5MM73</accession>
<proteinExistence type="predicted"/>
<feature type="signal peptide" evidence="1">
    <location>
        <begin position="1"/>
        <end position="18"/>
    </location>
</feature>
<dbReference type="Pfam" id="PF14730">
    <property type="entry name" value="DUF4468"/>
    <property type="match status" value="1"/>
</dbReference>
<protein>
    <submittedName>
        <fullName evidence="3">DUF4468 domain-containing protein</fullName>
    </submittedName>
</protein>
<evidence type="ECO:0000259" key="2">
    <source>
        <dbReference type="Pfam" id="PF14730"/>
    </source>
</evidence>